<dbReference type="Proteomes" id="UP000658258">
    <property type="component" value="Unassembled WGS sequence"/>
</dbReference>
<evidence type="ECO:0000256" key="1">
    <source>
        <dbReference type="ARBA" id="ARBA00022614"/>
    </source>
</evidence>
<evidence type="ECO:0000256" key="2">
    <source>
        <dbReference type="ARBA" id="ARBA00022737"/>
    </source>
</evidence>
<keyword evidence="1" id="KW-0433">Leucine-rich repeat</keyword>
<dbReference type="InterPro" id="IPR050836">
    <property type="entry name" value="SDS22/Internalin_LRR"/>
</dbReference>
<keyword evidence="5" id="KW-1185">Reference proteome</keyword>
<dbReference type="SUPFAM" id="SSF52058">
    <property type="entry name" value="L domain-like"/>
    <property type="match status" value="2"/>
</dbReference>
<proteinExistence type="predicted"/>
<protein>
    <recommendedName>
        <fullName evidence="6">Internalin</fullName>
    </recommendedName>
</protein>
<reference evidence="5" key="1">
    <citation type="journal article" date="2019" name="Int. J. Syst. Evol. Microbiol.">
        <title>The Global Catalogue of Microorganisms (GCM) 10K type strain sequencing project: providing services to taxonomists for standard genome sequencing and annotation.</title>
        <authorList>
            <consortium name="The Broad Institute Genomics Platform"/>
            <consortium name="The Broad Institute Genome Sequencing Center for Infectious Disease"/>
            <person name="Wu L."/>
            <person name="Ma J."/>
        </authorList>
    </citation>
    <scope>NUCLEOTIDE SEQUENCE [LARGE SCALE GENOMIC DNA]</scope>
    <source>
        <strain evidence="5">CGMCC 1.15111</strain>
    </source>
</reference>
<dbReference type="InterPro" id="IPR001611">
    <property type="entry name" value="Leu-rich_rpt"/>
</dbReference>
<comment type="caution">
    <text evidence="4">The sequence shown here is derived from an EMBL/GenBank/DDBJ whole genome shotgun (WGS) entry which is preliminary data.</text>
</comment>
<dbReference type="PANTHER" id="PTHR46652:SF3">
    <property type="entry name" value="LEUCINE-RICH REPEAT-CONTAINING PROTEIN 9"/>
    <property type="match status" value="1"/>
</dbReference>
<dbReference type="RefSeq" id="WP_189629346.1">
    <property type="nucleotide sequence ID" value="NZ_BNAG01000002.1"/>
</dbReference>
<dbReference type="Gene3D" id="3.80.10.10">
    <property type="entry name" value="Ribonuclease Inhibitor"/>
    <property type="match status" value="3"/>
</dbReference>
<accession>A0ABQ3I6F8</accession>
<keyword evidence="3" id="KW-0732">Signal</keyword>
<evidence type="ECO:0000313" key="5">
    <source>
        <dbReference type="Proteomes" id="UP000658258"/>
    </source>
</evidence>
<dbReference type="PANTHER" id="PTHR46652">
    <property type="entry name" value="LEUCINE-RICH REPEAT AND IQ DOMAIN-CONTAINING PROTEIN 1-RELATED"/>
    <property type="match status" value="1"/>
</dbReference>
<dbReference type="SUPFAM" id="SSF52075">
    <property type="entry name" value="Outer arm dynein light chain 1"/>
    <property type="match status" value="1"/>
</dbReference>
<feature type="chain" id="PRO_5046263426" description="Internalin" evidence="3">
    <location>
        <begin position="22"/>
        <end position="811"/>
    </location>
</feature>
<sequence length="811" mass="92076">MTRIKVFALLVLMLGFPGLQAQEFGPGAQSDPKIEQAKGMVNTLAYYFNLIGGQRTSLAEKETIINSSYLKLFANEKVQIEDDLQEDRSTVIYKDVQAYLKDIDFFFEDALFEFEIDTVQRLLKADSTPYYRVELIRNLSAVSLLGDSVNTTRKRYIELNLDTKGQELKIASIYTTKMSKEKQLREWWAGLTLAWKKVFQKKLGVFYDSLSNDELFSLVTMDSLDISGNDLILDIEPIYQLTALKHLKISNTWVNDLRPLLSINKLQSLDVSNTSVFDLQYLKYHKDIRKLNLSNCHVEDFGVLKQFEKLSELNLNGIAGTNLTFLGDLKNLEVVRLQDAKGLNGFDFGRLAKVKALYLKNSDLTGLNGFERLTLLEELDISGTEVQSLDALGQLRQLKTIRLDNTEIHDITPLMGLPQLKRVYANGTSMTNEMVAEFTAKSKALLITNADQLLAWWQNMPVGLKARLQPLLDTMFPSVEELSALTRIDSLNAEDAGLQNLEFLERFQSLQYLNLSGNRINQLDGARLSSRLVEIQMNNTDLNALVNLSRLPQLEVFEARNTALKDLKPFVETPKIRLIDVDGAQAGTKEVAELLARRPQVNIRFKTKELVSWWSSMPQSVKKSLRDQAALDDKPNPDELHALIAREQLVFQNIALTESFQASLDHFYRLKSLTLQQSRVSQVADLPQLPALQELALLQMPIKDLTGLSAKYPQLKRLNITNTAVEDLRPLESLVSLEYINFSGTPVKRFRGLEKLTNLKEIDCSNTKVFKLDKLTALKKLEKITCFNTGLRQNDIDKLLESLPNVEVVFY</sequence>
<feature type="signal peptide" evidence="3">
    <location>
        <begin position="1"/>
        <end position="21"/>
    </location>
</feature>
<dbReference type="PROSITE" id="PS51450">
    <property type="entry name" value="LRR"/>
    <property type="match status" value="1"/>
</dbReference>
<keyword evidence="2" id="KW-0677">Repeat</keyword>
<organism evidence="4 5">
    <name type="scientific">Roseivirga thermotolerans</name>
    <dbReference type="NCBI Taxonomy" id="1758176"/>
    <lineage>
        <taxon>Bacteria</taxon>
        <taxon>Pseudomonadati</taxon>
        <taxon>Bacteroidota</taxon>
        <taxon>Cytophagia</taxon>
        <taxon>Cytophagales</taxon>
        <taxon>Roseivirgaceae</taxon>
        <taxon>Roseivirga</taxon>
    </lineage>
</organism>
<name>A0ABQ3I6F8_9BACT</name>
<evidence type="ECO:0000313" key="4">
    <source>
        <dbReference type="EMBL" id="GHE59160.1"/>
    </source>
</evidence>
<evidence type="ECO:0000256" key="3">
    <source>
        <dbReference type="SAM" id="SignalP"/>
    </source>
</evidence>
<dbReference type="InterPro" id="IPR032675">
    <property type="entry name" value="LRR_dom_sf"/>
</dbReference>
<evidence type="ECO:0008006" key="6">
    <source>
        <dbReference type="Google" id="ProtNLM"/>
    </source>
</evidence>
<dbReference type="EMBL" id="BNAG01000002">
    <property type="protein sequence ID" value="GHE59160.1"/>
    <property type="molecule type" value="Genomic_DNA"/>
</dbReference>
<gene>
    <name evidence="4" type="ORF">GCM10011340_12210</name>
</gene>